<evidence type="ECO:0000313" key="3">
    <source>
        <dbReference type="Proteomes" id="UP000887159"/>
    </source>
</evidence>
<gene>
    <name evidence="2" type="ORF">TNCV_2148251</name>
</gene>
<dbReference type="EMBL" id="BMAU01021354">
    <property type="protein sequence ID" value="GFY20132.1"/>
    <property type="molecule type" value="Genomic_DNA"/>
</dbReference>
<organism evidence="2 3">
    <name type="scientific">Trichonephila clavipes</name>
    <name type="common">Golden silk orbweaver</name>
    <name type="synonym">Nephila clavipes</name>
    <dbReference type="NCBI Taxonomy" id="2585209"/>
    <lineage>
        <taxon>Eukaryota</taxon>
        <taxon>Metazoa</taxon>
        <taxon>Ecdysozoa</taxon>
        <taxon>Arthropoda</taxon>
        <taxon>Chelicerata</taxon>
        <taxon>Arachnida</taxon>
        <taxon>Araneae</taxon>
        <taxon>Araneomorphae</taxon>
        <taxon>Entelegynae</taxon>
        <taxon>Araneoidea</taxon>
        <taxon>Nephilidae</taxon>
        <taxon>Trichonephila</taxon>
    </lineage>
</organism>
<dbReference type="Proteomes" id="UP000887159">
    <property type="component" value="Unassembled WGS sequence"/>
</dbReference>
<comment type="caution">
    <text evidence="2">The sequence shown here is derived from an EMBL/GenBank/DDBJ whole genome shotgun (WGS) entry which is preliminary data.</text>
</comment>
<protein>
    <submittedName>
        <fullName evidence="2">Uncharacterized protein</fullName>
    </submittedName>
</protein>
<feature type="region of interest" description="Disordered" evidence="1">
    <location>
        <begin position="1"/>
        <end position="23"/>
    </location>
</feature>
<dbReference type="AlphaFoldDB" id="A0A8X6SU93"/>
<accession>A0A8X6SU93</accession>
<evidence type="ECO:0000256" key="1">
    <source>
        <dbReference type="SAM" id="MobiDB-lite"/>
    </source>
</evidence>
<keyword evidence="3" id="KW-1185">Reference proteome</keyword>
<evidence type="ECO:0000313" key="2">
    <source>
        <dbReference type="EMBL" id="GFY20132.1"/>
    </source>
</evidence>
<reference evidence="2" key="1">
    <citation type="submission" date="2020-08" db="EMBL/GenBank/DDBJ databases">
        <title>Multicomponent nature underlies the extraordinary mechanical properties of spider dragline silk.</title>
        <authorList>
            <person name="Kono N."/>
            <person name="Nakamura H."/>
            <person name="Mori M."/>
            <person name="Yoshida Y."/>
            <person name="Ohtoshi R."/>
            <person name="Malay A.D."/>
            <person name="Moran D.A.P."/>
            <person name="Tomita M."/>
            <person name="Numata K."/>
            <person name="Arakawa K."/>
        </authorList>
    </citation>
    <scope>NUCLEOTIDE SEQUENCE</scope>
</reference>
<sequence>MATPSGFHRLTNHHHATQQNGKTTFAMPSIIDSHDMGLTTVLQSRCPKRNAYSKVNQSNSESACALIVIRHYLFVSLLGELF</sequence>
<name>A0A8X6SU93_TRICX</name>
<proteinExistence type="predicted"/>